<feature type="chain" id="PRO_5012611461" evidence="4">
    <location>
        <begin position="19"/>
        <end position="501"/>
    </location>
</feature>
<evidence type="ECO:0000256" key="1">
    <source>
        <dbReference type="ARBA" id="ARBA00022670"/>
    </source>
</evidence>
<dbReference type="STRING" id="1913577.LPB144_05435"/>
<organism evidence="6 7">
    <name type="scientific">Christiangramia salexigens</name>
    <dbReference type="NCBI Taxonomy" id="1913577"/>
    <lineage>
        <taxon>Bacteria</taxon>
        <taxon>Pseudomonadati</taxon>
        <taxon>Bacteroidota</taxon>
        <taxon>Flavobacteriia</taxon>
        <taxon>Flavobacteriales</taxon>
        <taxon>Flavobacteriaceae</taxon>
        <taxon>Christiangramia</taxon>
    </lineage>
</organism>
<dbReference type="Pfam" id="PF01546">
    <property type="entry name" value="Peptidase_M20"/>
    <property type="match status" value="1"/>
</dbReference>
<evidence type="ECO:0000313" key="7">
    <source>
        <dbReference type="Proteomes" id="UP000182510"/>
    </source>
</evidence>
<keyword evidence="2" id="KW-0479">Metal-binding</keyword>
<feature type="domain" description="Peptidase M20 dimerisation" evidence="5">
    <location>
        <begin position="232"/>
        <end position="383"/>
    </location>
</feature>
<dbReference type="GO" id="GO:0046872">
    <property type="term" value="F:metal ion binding"/>
    <property type="evidence" value="ECO:0007669"/>
    <property type="project" value="UniProtKB-KW"/>
</dbReference>
<dbReference type="Pfam" id="PF07687">
    <property type="entry name" value="M20_dimer"/>
    <property type="match status" value="1"/>
</dbReference>
<evidence type="ECO:0000256" key="3">
    <source>
        <dbReference type="ARBA" id="ARBA00022801"/>
    </source>
</evidence>
<dbReference type="AlphaFoldDB" id="A0A1L3J8C6"/>
<dbReference type="PANTHER" id="PTHR43270:SF8">
    <property type="entry name" value="DI- AND TRIPEPTIDASE DUG2-RELATED"/>
    <property type="match status" value="1"/>
</dbReference>
<keyword evidence="4" id="KW-0732">Signal</keyword>
<dbReference type="EMBL" id="CP018153">
    <property type="protein sequence ID" value="APG61386.1"/>
    <property type="molecule type" value="Genomic_DNA"/>
</dbReference>
<proteinExistence type="predicted"/>
<evidence type="ECO:0000256" key="4">
    <source>
        <dbReference type="SAM" id="SignalP"/>
    </source>
</evidence>
<dbReference type="GO" id="GO:0006508">
    <property type="term" value="P:proteolysis"/>
    <property type="evidence" value="ECO:0007669"/>
    <property type="project" value="UniProtKB-KW"/>
</dbReference>
<dbReference type="GO" id="GO:0008233">
    <property type="term" value="F:peptidase activity"/>
    <property type="evidence" value="ECO:0007669"/>
    <property type="project" value="UniProtKB-KW"/>
</dbReference>
<dbReference type="PANTHER" id="PTHR43270">
    <property type="entry name" value="BETA-ALA-HIS DIPEPTIDASE"/>
    <property type="match status" value="1"/>
</dbReference>
<dbReference type="InterPro" id="IPR051458">
    <property type="entry name" value="Cyt/Met_Dipeptidase"/>
</dbReference>
<dbReference type="InterPro" id="IPR002933">
    <property type="entry name" value="Peptidase_M20"/>
</dbReference>
<protein>
    <submittedName>
        <fullName evidence="6">Acetylornithine deacetylase</fullName>
    </submittedName>
</protein>
<dbReference type="OrthoDB" id="9761532at2"/>
<keyword evidence="3" id="KW-0378">Hydrolase</keyword>
<keyword evidence="1" id="KW-0645">Protease</keyword>
<dbReference type="SUPFAM" id="SSF53187">
    <property type="entry name" value="Zn-dependent exopeptidases"/>
    <property type="match status" value="1"/>
</dbReference>
<evidence type="ECO:0000256" key="2">
    <source>
        <dbReference type="ARBA" id="ARBA00022723"/>
    </source>
</evidence>
<reference evidence="6 7" key="1">
    <citation type="submission" date="2016-11" db="EMBL/GenBank/DDBJ databases">
        <title>Gramella sp. LPB0144 isolated from marine environment.</title>
        <authorList>
            <person name="Kim E."/>
            <person name="Yi H."/>
        </authorList>
    </citation>
    <scope>NUCLEOTIDE SEQUENCE [LARGE SCALE GENOMIC DNA]</scope>
    <source>
        <strain evidence="6 7">LPB0144</strain>
    </source>
</reference>
<dbReference type="Proteomes" id="UP000182510">
    <property type="component" value="Chromosome"/>
</dbReference>
<dbReference type="InterPro" id="IPR011650">
    <property type="entry name" value="Peptidase_M20_dimer"/>
</dbReference>
<accession>A0A1L3J8C6</accession>
<evidence type="ECO:0000259" key="5">
    <source>
        <dbReference type="Pfam" id="PF07687"/>
    </source>
</evidence>
<sequence length="501" mass="56953">MKTCFLNFLILLPLAIFAQSNSDRINDENLRNSLLMHKELVSIPNLPENKELMLKNINWVADQYDQLDFKTSLLETSTLPILLAEKVYNEDYSTVLFYFHIDGQPVDPESWDQNDPFKPVLKEKAPNGDWQNLDWKKLEGEINDEWRIFARAAADDKAPIIMFLSALKTLKAANDKPNFNIKVIFDPQEEYGSDALLSSLEKYKQRYASDYFIVMDGPAHDSNKPTLTFGCRGITTCSITTFGSRLPQHSGHFGNYVPNPVFSLAKLLSGMKDENGRVLIKDYYQGIEIDSETSKILKSVPSDSVVFNNKLGIYTSEKVGRNYQESLQYPSLNVRQIGTSWKGEKLKTVIPEYATAHIDVRLVQETDGKAQLQKIKQHIEQEGYYVIDRDPTDEERRTYPKIAKFEASSNVINAFRTDADSDFGKKIRSQLSENFDEDPVVVRIMGGTVPIVPLIDKLDVPTIIVPMVNLDNNQHSPNENIRIGNIRQGIKTCLSILNTEL</sequence>
<dbReference type="Gene3D" id="3.40.630.10">
    <property type="entry name" value="Zn peptidases"/>
    <property type="match status" value="1"/>
</dbReference>
<dbReference type="Gene3D" id="3.30.70.360">
    <property type="match status" value="1"/>
</dbReference>
<keyword evidence="7" id="KW-1185">Reference proteome</keyword>
<dbReference type="KEGG" id="grl:LPB144_05435"/>
<gene>
    <name evidence="6" type="ORF">LPB144_05435</name>
</gene>
<feature type="signal peptide" evidence="4">
    <location>
        <begin position="1"/>
        <end position="18"/>
    </location>
</feature>
<evidence type="ECO:0000313" key="6">
    <source>
        <dbReference type="EMBL" id="APG61386.1"/>
    </source>
</evidence>
<name>A0A1L3J8C6_9FLAO</name>